<evidence type="ECO:0000313" key="3">
    <source>
        <dbReference type="Proteomes" id="UP000233556"/>
    </source>
</evidence>
<proteinExistence type="predicted"/>
<dbReference type="OrthoDB" id="9219298at2759"/>
<accession>A0A2I0UKV2</accession>
<gene>
    <name evidence="2" type="ORF">llap_3048</name>
</gene>
<reference evidence="3" key="2">
    <citation type="submission" date="2017-12" db="EMBL/GenBank/DDBJ databases">
        <title>Genome sequence of the Bar-tailed Godwit (Limosa lapponica baueri).</title>
        <authorList>
            <person name="Lima N.C.B."/>
            <person name="Parody-Merino A.M."/>
            <person name="Battley P.F."/>
            <person name="Fidler A.E."/>
            <person name="Prosdocimi F."/>
        </authorList>
    </citation>
    <scope>NUCLEOTIDE SEQUENCE [LARGE SCALE GENOMIC DNA]</scope>
</reference>
<sequence>MSAGSKMDPPLANAESISNSGRACGITYLRREKSLHNTISSQKREVRICERNNSADAKVSEEGGGEGAPRARTEIHLQPVVKTTVRQAAPLQPMEVNGGADTHLQPMEDCVRAGGCPKGGCDPVGRPCWSRLLAEPVDLWREEPTLEQGKSMRSFKI</sequence>
<feature type="region of interest" description="Disordered" evidence="1">
    <location>
        <begin position="51"/>
        <end position="75"/>
    </location>
</feature>
<evidence type="ECO:0000256" key="1">
    <source>
        <dbReference type="SAM" id="MobiDB-lite"/>
    </source>
</evidence>
<dbReference type="EMBL" id="KZ505702">
    <property type="protein sequence ID" value="PKU46660.1"/>
    <property type="molecule type" value="Genomic_DNA"/>
</dbReference>
<evidence type="ECO:0000313" key="2">
    <source>
        <dbReference type="EMBL" id="PKU46660.1"/>
    </source>
</evidence>
<name>A0A2I0UKV2_LIMLA</name>
<keyword evidence="3" id="KW-1185">Reference proteome</keyword>
<dbReference type="AlphaFoldDB" id="A0A2I0UKV2"/>
<reference evidence="3" key="1">
    <citation type="submission" date="2017-11" db="EMBL/GenBank/DDBJ databases">
        <authorList>
            <person name="Lima N.C."/>
            <person name="Parody-Merino A.M."/>
            <person name="Battley P.F."/>
            <person name="Fidler A.E."/>
            <person name="Prosdocimi F."/>
        </authorList>
    </citation>
    <scope>NUCLEOTIDE SEQUENCE [LARGE SCALE GENOMIC DNA]</scope>
</reference>
<protein>
    <submittedName>
        <fullName evidence="2">Protein pxr1-like</fullName>
    </submittedName>
</protein>
<dbReference type="Proteomes" id="UP000233556">
    <property type="component" value="Unassembled WGS sequence"/>
</dbReference>
<organism evidence="2 3">
    <name type="scientific">Limosa lapponica baueri</name>
    <dbReference type="NCBI Taxonomy" id="1758121"/>
    <lineage>
        <taxon>Eukaryota</taxon>
        <taxon>Metazoa</taxon>
        <taxon>Chordata</taxon>
        <taxon>Craniata</taxon>
        <taxon>Vertebrata</taxon>
        <taxon>Euteleostomi</taxon>
        <taxon>Archelosauria</taxon>
        <taxon>Archosauria</taxon>
        <taxon>Dinosauria</taxon>
        <taxon>Saurischia</taxon>
        <taxon>Theropoda</taxon>
        <taxon>Coelurosauria</taxon>
        <taxon>Aves</taxon>
        <taxon>Neognathae</taxon>
        <taxon>Neoaves</taxon>
        <taxon>Charadriiformes</taxon>
        <taxon>Scolopacidae</taxon>
        <taxon>Limosa</taxon>
    </lineage>
</organism>